<dbReference type="AlphaFoldDB" id="A0A5E4PTM8"/>
<evidence type="ECO:0000313" key="2">
    <source>
        <dbReference type="EMBL" id="VVC89456.1"/>
    </source>
</evidence>
<evidence type="ECO:0000313" key="3">
    <source>
        <dbReference type="Proteomes" id="UP000324832"/>
    </source>
</evidence>
<protein>
    <submittedName>
        <fullName evidence="2">Uncharacterized protein</fullName>
    </submittedName>
</protein>
<dbReference type="Proteomes" id="UP000324832">
    <property type="component" value="Unassembled WGS sequence"/>
</dbReference>
<name>A0A5E4PTM8_9NEOP</name>
<feature type="region of interest" description="Disordered" evidence="1">
    <location>
        <begin position="86"/>
        <end position="110"/>
    </location>
</feature>
<organism evidence="2 3">
    <name type="scientific">Leptidea sinapis</name>
    <dbReference type="NCBI Taxonomy" id="189913"/>
    <lineage>
        <taxon>Eukaryota</taxon>
        <taxon>Metazoa</taxon>
        <taxon>Ecdysozoa</taxon>
        <taxon>Arthropoda</taxon>
        <taxon>Hexapoda</taxon>
        <taxon>Insecta</taxon>
        <taxon>Pterygota</taxon>
        <taxon>Neoptera</taxon>
        <taxon>Endopterygota</taxon>
        <taxon>Lepidoptera</taxon>
        <taxon>Glossata</taxon>
        <taxon>Ditrysia</taxon>
        <taxon>Papilionoidea</taxon>
        <taxon>Pieridae</taxon>
        <taxon>Dismorphiinae</taxon>
        <taxon>Leptidea</taxon>
    </lineage>
</organism>
<reference evidence="2 3" key="1">
    <citation type="submission" date="2017-07" db="EMBL/GenBank/DDBJ databases">
        <authorList>
            <person name="Talla V."/>
            <person name="Backstrom N."/>
        </authorList>
    </citation>
    <scope>NUCLEOTIDE SEQUENCE [LARGE SCALE GENOMIC DNA]</scope>
</reference>
<feature type="compositionally biased region" description="Polar residues" evidence="1">
    <location>
        <begin position="86"/>
        <end position="95"/>
    </location>
</feature>
<keyword evidence="3" id="KW-1185">Reference proteome</keyword>
<feature type="compositionally biased region" description="Basic residues" evidence="1">
    <location>
        <begin position="101"/>
        <end position="110"/>
    </location>
</feature>
<accession>A0A5E4PTM8</accession>
<evidence type="ECO:0000256" key="1">
    <source>
        <dbReference type="SAM" id="MobiDB-lite"/>
    </source>
</evidence>
<proteinExistence type="predicted"/>
<sequence length="110" mass="12504">MLFILYENLTASSIISTPLTFPTFFFNIEQDAVCGQQVPILDLADVSHHDVADGDLLHLAASYHGELVLAFYPRLEPSVTCARTNIKHSNWQQEGSNKREEKKKKRHRGH</sequence>
<dbReference type="EMBL" id="FZQP02000559">
    <property type="protein sequence ID" value="VVC89456.1"/>
    <property type="molecule type" value="Genomic_DNA"/>
</dbReference>
<gene>
    <name evidence="2" type="ORF">LSINAPIS_LOCUS2574</name>
</gene>